<dbReference type="HOGENOM" id="CLU_2015967_0_0_1"/>
<dbReference type="OrthoDB" id="2690904at2759"/>
<evidence type="ECO:0000256" key="2">
    <source>
        <dbReference type="SAM" id="MobiDB-lite"/>
    </source>
</evidence>
<gene>
    <name evidence="3" type="ORF">PAXINDRAFT_170607</name>
</gene>
<dbReference type="AlphaFoldDB" id="A0A0C9U1K3"/>
<feature type="region of interest" description="Disordered" evidence="2">
    <location>
        <begin position="46"/>
        <end position="76"/>
    </location>
</feature>
<feature type="coiled-coil region" evidence="1">
    <location>
        <begin position="92"/>
        <end position="119"/>
    </location>
</feature>
<feature type="region of interest" description="Disordered" evidence="2">
    <location>
        <begin position="1"/>
        <end position="20"/>
    </location>
</feature>
<dbReference type="Proteomes" id="UP000053647">
    <property type="component" value="Unassembled WGS sequence"/>
</dbReference>
<keyword evidence="1" id="KW-0175">Coiled coil</keyword>
<organism evidence="3 4">
    <name type="scientific">Paxillus involutus ATCC 200175</name>
    <dbReference type="NCBI Taxonomy" id="664439"/>
    <lineage>
        <taxon>Eukaryota</taxon>
        <taxon>Fungi</taxon>
        <taxon>Dikarya</taxon>
        <taxon>Basidiomycota</taxon>
        <taxon>Agaricomycotina</taxon>
        <taxon>Agaricomycetes</taxon>
        <taxon>Agaricomycetidae</taxon>
        <taxon>Boletales</taxon>
        <taxon>Paxilineae</taxon>
        <taxon>Paxillaceae</taxon>
        <taxon>Paxillus</taxon>
    </lineage>
</organism>
<feature type="compositionally biased region" description="Basic and acidic residues" evidence="2">
    <location>
        <begin position="46"/>
        <end position="64"/>
    </location>
</feature>
<reference evidence="4" key="2">
    <citation type="submission" date="2015-01" db="EMBL/GenBank/DDBJ databases">
        <title>Evolutionary Origins and Diversification of the Mycorrhizal Mutualists.</title>
        <authorList>
            <consortium name="DOE Joint Genome Institute"/>
            <consortium name="Mycorrhizal Genomics Consortium"/>
            <person name="Kohler A."/>
            <person name="Kuo A."/>
            <person name="Nagy L.G."/>
            <person name="Floudas D."/>
            <person name="Copeland A."/>
            <person name="Barry K.W."/>
            <person name="Cichocki N."/>
            <person name="Veneault-Fourrey C."/>
            <person name="LaButti K."/>
            <person name="Lindquist E.A."/>
            <person name="Lipzen A."/>
            <person name="Lundell T."/>
            <person name="Morin E."/>
            <person name="Murat C."/>
            <person name="Riley R."/>
            <person name="Ohm R."/>
            <person name="Sun H."/>
            <person name="Tunlid A."/>
            <person name="Henrissat B."/>
            <person name="Grigoriev I.V."/>
            <person name="Hibbett D.S."/>
            <person name="Martin F."/>
        </authorList>
    </citation>
    <scope>NUCLEOTIDE SEQUENCE [LARGE SCALE GENOMIC DNA]</scope>
    <source>
        <strain evidence="4">ATCC 200175</strain>
    </source>
</reference>
<reference evidence="3 4" key="1">
    <citation type="submission" date="2014-06" db="EMBL/GenBank/DDBJ databases">
        <authorList>
            <consortium name="DOE Joint Genome Institute"/>
            <person name="Kuo A."/>
            <person name="Kohler A."/>
            <person name="Nagy L.G."/>
            <person name="Floudas D."/>
            <person name="Copeland A."/>
            <person name="Barry K.W."/>
            <person name="Cichocki N."/>
            <person name="Veneault-Fourrey C."/>
            <person name="LaButti K."/>
            <person name="Lindquist E.A."/>
            <person name="Lipzen A."/>
            <person name="Lundell T."/>
            <person name="Morin E."/>
            <person name="Murat C."/>
            <person name="Sun H."/>
            <person name="Tunlid A."/>
            <person name="Henrissat B."/>
            <person name="Grigoriev I.V."/>
            <person name="Hibbett D.S."/>
            <person name="Martin F."/>
            <person name="Nordberg H.P."/>
            <person name="Cantor M.N."/>
            <person name="Hua S.X."/>
        </authorList>
    </citation>
    <scope>NUCLEOTIDE SEQUENCE [LARGE SCALE GENOMIC DNA]</scope>
    <source>
        <strain evidence="3 4">ATCC 200175</strain>
    </source>
</reference>
<evidence type="ECO:0000313" key="4">
    <source>
        <dbReference type="Proteomes" id="UP000053647"/>
    </source>
</evidence>
<protein>
    <submittedName>
        <fullName evidence="3">Uncharacterized protein</fullName>
    </submittedName>
</protein>
<feature type="compositionally biased region" description="Polar residues" evidence="2">
    <location>
        <begin position="11"/>
        <end position="20"/>
    </location>
</feature>
<evidence type="ECO:0000256" key="1">
    <source>
        <dbReference type="SAM" id="Coils"/>
    </source>
</evidence>
<accession>A0A0C9U1K3</accession>
<proteinExistence type="predicted"/>
<sequence length="123" mass="13651">MATAFAVSRPAISSVQASTQREIDREIAQLKKDSARDVRLQLEQQHLAESETKVEDDIRNESDRVLSPTGEEVEAKASPLLSLAEHEIEAAINDSAGDVEDLEEDLRTLRERLGARVEAERAK</sequence>
<keyword evidence="4" id="KW-1185">Reference proteome</keyword>
<name>A0A0C9U1K3_PAXIN</name>
<evidence type="ECO:0000313" key="3">
    <source>
        <dbReference type="EMBL" id="KIJ13331.1"/>
    </source>
</evidence>
<dbReference type="EMBL" id="KN819353">
    <property type="protein sequence ID" value="KIJ13331.1"/>
    <property type="molecule type" value="Genomic_DNA"/>
</dbReference>